<dbReference type="PhylomeDB" id="A0A0D2UGF2"/>
<evidence type="ECO:0000256" key="1">
    <source>
        <dbReference type="ARBA" id="ARBA00001974"/>
    </source>
</evidence>
<evidence type="ECO:0000259" key="24">
    <source>
        <dbReference type="Pfam" id="PF02770"/>
    </source>
</evidence>
<evidence type="ECO:0000256" key="5">
    <source>
        <dbReference type="ARBA" id="ARBA00009347"/>
    </source>
</evidence>
<dbReference type="Gene3D" id="1.20.140.10">
    <property type="entry name" value="Butyryl-CoA Dehydrogenase, subunit A, domain 3"/>
    <property type="match status" value="1"/>
</dbReference>
<organism evidence="26 27">
    <name type="scientific">Capsaspora owczarzaki (strain ATCC 30864)</name>
    <dbReference type="NCBI Taxonomy" id="595528"/>
    <lineage>
        <taxon>Eukaryota</taxon>
        <taxon>Filasterea</taxon>
        <taxon>Capsaspora</taxon>
    </lineage>
</organism>
<dbReference type="InterPro" id="IPR036250">
    <property type="entry name" value="AcylCo_DH-like_C"/>
</dbReference>
<evidence type="ECO:0000259" key="23">
    <source>
        <dbReference type="Pfam" id="PF01636"/>
    </source>
</evidence>
<evidence type="ECO:0000256" key="19">
    <source>
        <dbReference type="ARBA" id="ARBA00049140"/>
    </source>
</evidence>
<dbReference type="InterPro" id="IPR013786">
    <property type="entry name" value="AcylCoA_DH/ox_N"/>
</dbReference>
<dbReference type="OrthoDB" id="434771at2759"/>
<comment type="catalytic activity">
    <reaction evidence="18">
        <text>hexacosanoyl-CoA + oxidized [electron-transfer flavoprotein] + H(+) = (2E)-hexacosenoyl-CoA + reduced [electron-transfer flavoprotein]</text>
        <dbReference type="Rhea" id="RHEA:48216"/>
        <dbReference type="Rhea" id="RHEA-COMP:10685"/>
        <dbReference type="Rhea" id="RHEA-COMP:10686"/>
        <dbReference type="ChEBI" id="CHEBI:15378"/>
        <dbReference type="ChEBI" id="CHEBI:57692"/>
        <dbReference type="ChEBI" id="CHEBI:58307"/>
        <dbReference type="ChEBI" id="CHEBI:64868"/>
        <dbReference type="ChEBI" id="CHEBI:74281"/>
    </reaction>
    <physiologicalReaction direction="left-to-right" evidence="18">
        <dbReference type="Rhea" id="RHEA:48217"/>
    </physiologicalReaction>
</comment>
<dbReference type="InterPro" id="IPR046373">
    <property type="entry name" value="Acyl-CoA_Oxase/DH_mid-dom_sf"/>
</dbReference>
<dbReference type="InterPro" id="IPR041726">
    <property type="entry name" value="ACAD10_11_N"/>
</dbReference>
<evidence type="ECO:0000256" key="20">
    <source>
        <dbReference type="SAM" id="MobiDB-lite"/>
    </source>
</evidence>
<evidence type="ECO:0000256" key="17">
    <source>
        <dbReference type="ARBA" id="ARBA00048395"/>
    </source>
</evidence>
<dbReference type="RefSeq" id="XP_004347568.1">
    <property type="nucleotide sequence ID" value="XM_004347518.2"/>
</dbReference>
<keyword evidence="9" id="KW-0443">Lipid metabolism</keyword>
<feature type="signal peptide" evidence="21">
    <location>
        <begin position="1"/>
        <end position="18"/>
    </location>
</feature>
<dbReference type="GO" id="GO:0003995">
    <property type="term" value="F:acyl-CoA dehydrogenase activity"/>
    <property type="evidence" value="ECO:0007669"/>
    <property type="project" value="TreeGrafter"/>
</dbReference>
<dbReference type="AlphaFoldDB" id="A0A0D2UGF2"/>
<dbReference type="InParanoid" id="A0A0D2UGF2"/>
<evidence type="ECO:0000256" key="2">
    <source>
        <dbReference type="ARBA" id="ARBA00004275"/>
    </source>
</evidence>
<feature type="domain" description="Acyl-CoA dehydrogenase/oxidase N-terminal" evidence="25">
    <location>
        <begin position="564"/>
        <end position="648"/>
    </location>
</feature>
<evidence type="ECO:0000256" key="15">
    <source>
        <dbReference type="ARBA" id="ARBA00048020"/>
    </source>
</evidence>
<dbReference type="Pfam" id="PF01636">
    <property type="entry name" value="APH"/>
    <property type="match status" value="1"/>
</dbReference>
<feature type="chain" id="PRO_5002253427" description="Acyl-CoA dehydrogenase family member 11" evidence="21">
    <location>
        <begin position="19"/>
        <end position="924"/>
    </location>
</feature>
<dbReference type="Pfam" id="PF02771">
    <property type="entry name" value="Acyl-CoA_dh_N"/>
    <property type="match status" value="1"/>
</dbReference>
<feature type="region of interest" description="Disordered" evidence="20">
    <location>
        <begin position="484"/>
        <end position="507"/>
    </location>
</feature>
<evidence type="ECO:0000256" key="21">
    <source>
        <dbReference type="SAM" id="SignalP"/>
    </source>
</evidence>
<comment type="subcellular location">
    <subcellularLocation>
        <location evidence="3">Mitochondrion membrane</location>
    </subcellularLocation>
    <subcellularLocation>
        <location evidence="2">Peroxisome</location>
    </subcellularLocation>
</comment>
<comment type="catalytic activity">
    <reaction evidence="19">
        <text>eicosanoyl-CoA + oxidized [electron-transfer flavoprotein] + H(+) = (2E)-eicosenoyl-CoA + reduced [electron-transfer flavoprotein]</text>
        <dbReference type="Rhea" id="RHEA:47236"/>
        <dbReference type="Rhea" id="RHEA-COMP:10685"/>
        <dbReference type="Rhea" id="RHEA-COMP:10686"/>
        <dbReference type="ChEBI" id="CHEBI:15378"/>
        <dbReference type="ChEBI" id="CHEBI:57380"/>
        <dbReference type="ChEBI" id="CHEBI:57692"/>
        <dbReference type="ChEBI" id="CHEBI:58307"/>
        <dbReference type="ChEBI" id="CHEBI:74691"/>
    </reaction>
    <physiologicalReaction direction="left-to-right" evidence="19">
        <dbReference type="Rhea" id="RHEA:47237"/>
    </physiologicalReaction>
</comment>
<comment type="catalytic activity">
    <reaction evidence="16">
        <text>tetracosanoyl-CoA + oxidized [electron-transfer flavoprotein] + H(+) = (2E)-tetracosenoyl-CoA + reduced [electron-transfer flavoprotein]</text>
        <dbReference type="Rhea" id="RHEA:47232"/>
        <dbReference type="Rhea" id="RHEA-COMP:10685"/>
        <dbReference type="Rhea" id="RHEA-COMP:10686"/>
        <dbReference type="ChEBI" id="CHEBI:15378"/>
        <dbReference type="ChEBI" id="CHEBI:57692"/>
        <dbReference type="ChEBI" id="CHEBI:58307"/>
        <dbReference type="ChEBI" id="CHEBI:65052"/>
        <dbReference type="ChEBI" id="CHEBI:74693"/>
    </reaction>
    <physiologicalReaction direction="left-to-right" evidence="16">
        <dbReference type="Rhea" id="RHEA:47233"/>
    </physiologicalReaction>
</comment>
<dbReference type="InterPro" id="IPR006091">
    <property type="entry name" value="Acyl-CoA_Oxase/DH_mid-dom"/>
</dbReference>
<comment type="cofactor">
    <cofactor evidence="1">
        <name>FAD</name>
        <dbReference type="ChEBI" id="CHEBI:57692"/>
    </cofactor>
</comment>
<keyword evidence="6" id="KW-0285">Flavoprotein</keyword>
<keyword evidence="8" id="KW-0560">Oxidoreductase</keyword>
<dbReference type="FunFam" id="2.40.110.10:FF:000002">
    <property type="entry name" value="Acyl-CoA dehydrogenase fadE12"/>
    <property type="match status" value="1"/>
</dbReference>
<dbReference type="Gene3D" id="3.90.1200.10">
    <property type="match status" value="1"/>
</dbReference>
<dbReference type="Pfam" id="PF02770">
    <property type="entry name" value="Acyl-CoA_dh_M"/>
    <property type="match status" value="1"/>
</dbReference>
<dbReference type="Gene3D" id="2.40.110.10">
    <property type="entry name" value="Butyryl-CoA Dehydrogenase, subunit A, domain 2"/>
    <property type="match status" value="1"/>
</dbReference>
<dbReference type="Proteomes" id="UP000008743">
    <property type="component" value="Unassembled WGS sequence"/>
</dbReference>
<keyword evidence="27" id="KW-1185">Reference proteome</keyword>
<comment type="similarity">
    <text evidence="5">Belongs to the acyl-CoA dehydrogenase family.</text>
</comment>
<evidence type="ECO:0000256" key="9">
    <source>
        <dbReference type="ARBA" id="ARBA00023098"/>
    </source>
</evidence>
<dbReference type="STRING" id="595528.A0A0D2UGF2"/>
<evidence type="ECO:0000256" key="4">
    <source>
        <dbReference type="ARBA" id="ARBA00005005"/>
    </source>
</evidence>
<protein>
    <recommendedName>
        <fullName evidence="12">Acyl-CoA dehydrogenase family member 11</fullName>
    </recommendedName>
</protein>
<dbReference type="InterPro" id="IPR009075">
    <property type="entry name" value="AcylCo_DH/oxidase_C"/>
</dbReference>
<evidence type="ECO:0000256" key="8">
    <source>
        <dbReference type="ARBA" id="ARBA00023002"/>
    </source>
</evidence>
<comment type="function">
    <text evidence="13">Acyl-CoA dehydrogenase, that exhibits maximal activity towards saturated C22-CoA. Probably participates in beta-oxydation and energy production but could also play a role in the metabolism of specific fatty acids to control fatty acids composition of cellular lipids in brain.</text>
</comment>
<evidence type="ECO:0000259" key="25">
    <source>
        <dbReference type="Pfam" id="PF02771"/>
    </source>
</evidence>
<dbReference type="SUPFAM" id="SSF47203">
    <property type="entry name" value="Acyl-CoA dehydrogenase C-terminal domain-like"/>
    <property type="match status" value="1"/>
</dbReference>
<accession>A0A0D2UGF2</accession>
<feature type="domain" description="Acyl-CoA dehydrogenase/oxidase C-terminal" evidence="22">
    <location>
        <begin position="768"/>
        <end position="916"/>
    </location>
</feature>
<dbReference type="EMBL" id="KE346366">
    <property type="protein sequence ID" value="KJE94131.1"/>
    <property type="molecule type" value="Genomic_DNA"/>
</dbReference>
<feature type="domain" description="Acyl-CoA oxidase/dehydrogenase middle" evidence="24">
    <location>
        <begin position="653"/>
        <end position="756"/>
    </location>
</feature>
<dbReference type="InterPro" id="IPR050741">
    <property type="entry name" value="Acyl-CoA_dehydrogenase"/>
</dbReference>
<dbReference type="Gene3D" id="1.10.540.10">
    <property type="entry name" value="Acyl-CoA dehydrogenase/oxidase, N-terminal domain"/>
    <property type="match status" value="1"/>
</dbReference>
<evidence type="ECO:0000256" key="16">
    <source>
        <dbReference type="ARBA" id="ARBA00048086"/>
    </source>
</evidence>
<dbReference type="GO" id="GO:0031966">
    <property type="term" value="C:mitochondrial membrane"/>
    <property type="evidence" value="ECO:0007669"/>
    <property type="project" value="UniProtKB-SubCell"/>
</dbReference>
<dbReference type="GO" id="GO:0005777">
    <property type="term" value="C:peroxisome"/>
    <property type="evidence" value="ECO:0007669"/>
    <property type="project" value="UniProtKB-SubCell"/>
</dbReference>
<dbReference type="eggNOG" id="KOG1469">
    <property type="taxonomic scope" value="Eukaryota"/>
</dbReference>
<evidence type="ECO:0000256" key="14">
    <source>
        <dbReference type="ARBA" id="ARBA00047443"/>
    </source>
</evidence>
<dbReference type="CDD" id="cd05154">
    <property type="entry name" value="ACAD10_11_N-like"/>
    <property type="match status" value="1"/>
</dbReference>
<evidence type="ECO:0000256" key="7">
    <source>
        <dbReference type="ARBA" id="ARBA00022827"/>
    </source>
</evidence>
<comment type="pathway">
    <text evidence="4">Lipid metabolism; fatty acid beta-oxidation.</text>
</comment>
<dbReference type="PANTHER" id="PTHR48083:SF35">
    <property type="entry name" value="ACYL-COA DEHYDROGENASE FAMILY MEMBER 10"/>
    <property type="match status" value="1"/>
</dbReference>
<reference evidence="27" key="1">
    <citation type="submission" date="2011-02" db="EMBL/GenBank/DDBJ databases">
        <title>The Genome Sequence of Capsaspora owczarzaki ATCC 30864.</title>
        <authorList>
            <person name="Russ C."/>
            <person name="Cuomo C."/>
            <person name="Burger G."/>
            <person name="Gray M.W."/>
            <person name="Holland P.W.H."/>
            <person name="King N."/>
            <person name="Lang F.B.F."/>
            <person name="Roger A.J."/>
            <person name="Ruiz-Trillo I."/>
            <person name="Young S.K."/>
            <person name="Zeng Q."/>
            <person name="Gargeya S."/>
            <person name="Alvarado L."/>
            <person name="Berlin A."/>
            <person name="Chapman S.B."/>
            <person name="Chen Z."/>
            <person name="Freedman E."/>
            <person name="Gellesch M."/>
            <person name="Goldberg J."/>
            <person name="Griggs A."/>
            <person name="Gujja S."/>
            <person name="Heilman E."/>
            <person name="Heiman D."/>
            <person name="Howarth C."/>
            <person name="Mehta T."/>
            <person name="Neiman D."/>
            <person name="Pearson M."/>
            <person name="Roberts A."/>
            <person name="Saif S."/>
            <person name="Shea T."/>
            <person name="Shenoy N."/>
            <person name="Sisk P."/>
            <person name="Stolte C."/>
            <person name="Sykes S."/>
            <person name="White J."/>
            <person name="Yandava C."/>
            <person name="Haas B."/>
            <person name="Nusbaum C."/>
            <person name="Birren B."/>
        </authorList>
    </citation>
    <scope>NUCLEOTIDE SEQUENCE</scope>
    <source>
        <strain evidence="27">ATCC 30864</strain>
    </source>
</reference>
<dbReference type="SUPFAM" id="SSF56112">
    <property type="entry name" value="Protein kinase-like (PK-like)"/>
    <property type="match status" value="1"/>
</dbReference>
<dbReference type="Pfam" id="PF00441">
    <property type="entry name" value="Acyl-CoA_dh_1"/>
    <property type="match status" value="1"/>
</dbReference>
<dbReference type="PANTHER" id="PTHR48083">
    <property type="entry name" value="MEDIUM-CHAIN SPECIFIC ACYL-COA DEHYDROGENASE, MITOCHONDRIAL-RELATED"/>
    <property type="match status" value="1"/>
</dbReference>
<comment type="catalytic activity">
    <reaction evidence="14">
        <text>a 2,3-saturated acyl-CoA + oxidized [electron-transfer flavoprotein] + H(+) = a (2E)-enoyl-CoA + reduced [electron-transfer flavoprotein]</text>
        <dbReference type="Rhea" id="RHEA:44704"/>
        <dbReference type="Rhea" id="RHEA-COMP:10685"/>
        <dbReference type="Rhea" id="RHEA-COMP:10686"/>
        <dbReference type="ChEBI" id="CHEBI:15378"/>
        <dbReference type="ChEBI" id="CHEBI:57692"/>
        <dbReference type="ChEBI" id="CHEBI:58307"/>
        <dbReference type="ChEBI" id="CHEBI:58856"/>
        <dbReference type="ChEBI" id="CHEBI:65111"/>
    </reaction>
    <physiologicalReaction direction="left-to-right" evidence="14">
        <dbReference type="Rhea" id="RHEA:44705"/>
    </physiologicalReaction>
</comment>
<evidence type="ECO:0000256" key="11">
    <source>
        <dbReference type="ARBA" id="ARBA00023140"/>
    </source>
</evidence>
<dbReference type="GO" id="GO:0050660">
    <property type="term" value="F:flavin adenine dinucleotide binding"/>
    <property type="evidence" value="ECO:0007669"/>
    <property type="project" value="InterPro"/>
</dbReference>
<evidence type="ECO:0000256" key="12">
    <source>
        <dbReference type="ARBA" id="ARBA00040622"/>
    </source>
</evidence>
<keyword evidence="11" id="KW-0576">Peroxisome</keyword>
<evidence type="ECO:0000256" key="6">
    <source>
        <dbReference type="ARBA" id="ARBA00022630"/>
    </source>
</evidence>
<gene>
    <name evidence="26" type="ORF">CAOG_004817</name>
</gene>
<evidence type="ECO:0000256" key="3">
    <source>
        <dbReference type="ARBA" id="ARBA00004325"/>
    </source>
</evidence>
<proteinExistence type="inferred from homology"/>
<dbReference type="SUPFAM" id="SSF56645">
    <property type="entry name" value="Acyl-CoA dehydrogenase NM domain-like"/>
    <property type="match status" value="1"/>
</dbReference>
<keyword evidence="10" id="KW-0472">Membrane</keyword>
<feature type="domain" description="Aminoglycoside phosphotransferase" evidence="23">
    <location>
        <begin position="148"/>
        <end position="374"/>
    </location>
</feature>
<evidence type="ECO:0000313" key="27">
    <source>
        <dbReference type="Proteomes" id="UP000008743"/>
    </source>
</evidence>
<sequence>MFRSAAILLPSCVASVRARALRHQAMATRTVFTAMAGVSSSKSGTTPIRPGHQFDVDRLKAFLLGLAASQSASSADASVSTMGPRVHSTGTAGQTLDIATPNLVLAHQDHRKLDWSQIASLDTVTVLNHHSGDAFLQSIGLTPESAIEVRQFAHGQSNPTFLLIVSNPSSSTSAESRQFVLRKQPPGKLLPSAHRLDREFRVTLGLAQSNMPVAKPLLLCQDQRVIGTSFYLVELVNGRIFKDPKLPEVSTAQERREIYAEMNRILARLHSVNVDQHDILQGYGPTENYYERQIARWTKQYQASIVDKPNETMLRLADWLPANIPSTVVPAGVVHGDFRLDNLILHPTKPQVLAVLDWELSTLGDTISDLAYNCLPYHLPETFPGVIGMKELVARSSDFANQGIPTEQDYVKLYCRNRALDASQTEHLLRHWNFYMAFAWFRVASILQGVHKRAVGGNASSQNALAVGSAAMVGANLGWQSATAHRAATAPHRAQSEPAAASEHSKSAASSHVGVPSLVGVPASVQPLRAKLLDFMNEFVFPCESATAKHQFSDKRWTVLHQMQELKAAARERGLWNLFIPREADPLGKFGAGLSNFEYAHLCEVMGRSLFAPEIFNCSAPDTGNMEVLIRYGTPEQQSRWLQPLLAGTIRSCFAMTEPNVASSDATNIGTTIVRDGSDYVVNGHKWWISGALDPRCSIAIVLGKSDINGTQPRHSRHSMILVPMDTPGVVIKRPLTVFGYDDSPHGHAEMTFTNVRVPASNLLLGEGRGFEIAQGRLGPGRIHHCMRLIGHAERCLDLMKQRVLSRKIGDQPLAAFNSIVHGIAQSRIDIDQARLLTLQAAHAMDTVGNKGAKMEIGMIKVAAPEMALRVIDRAMQAFGAMGLSNDIPLAQMYAWSRVLKFADGPTEVHLQQIGQLELKRRLM</sequence>
<name>A0A0D2UGF2_CAPO3</name>
<evidence type="ECO:0000259" key="22">
    <source>
        <dbReference type="Pfam" id="PF00441"/>
    </source>
</evidence>
<dbReference type="InterPro" id="IPR011009">
    <property type="entry name" value="Kinase-like_dom_sf"/>
</dbReference>
<comment type="catalytic activity">
    <reaction evidence="15">
        <text>docosanoyl-CoA + oxidized [electron-transfer flavoprotein] + H(+) = (2E)-docosenoyl-CoA + reduced [electron-transfer flavoprotein]</text>
        <dbReference type="Rhea" id="RHEA:47228"/>
        <dbReference type="Rhea" id="RHEA-COMP:10685"/>
        <dbReference type="Rhea" id="RHEA-COMP:10686"/>
        <dbReference type="ChEBI" id="CHEBI:15378"/>
        <dbReference type="ChEBI" id="CHEBI:57692"/>
        <dbReference type="ChEBI" id="CHEBI:58307"/>
        <dbReference type="ChEBI" id="CHEBI:65059"/>
        <dbReference type="ChEBI" id="CHEBI:74692"/>
    </reaction>
    <physiologicalReaction direction="left-to-right" evidence="15">
        <dbReference type="Rhea" id="RHEA:47229"/>
    </physiologicalReaction>
</comment>
<evidence type="ECO:0000256" key="13">
    <source>
        <dbReference type="ARBA" id="ARBA00046026"/>
    </source>
</evidence>
<dbReference type="InterPro" id="IPR002575">
    <property type="entry name" value="Aminoglycoside_PTrfase"/>
</dbReference>
<evidence type="ECO:0000256" key="18">
    <source>
        <dbReference type="ARBA" id="ARBA00048399"/>
    </source>
</evidence>
<dbReference type="InterPro" id="IPR009100">
    <property type="entry name" value="AcylCoA_DH/oxidase_NM_dom_sf"/>
</dbReference>
<dbReference type="GO" id="GO:0033539">
    <property type="term" value="P:fatty acid beta-oxidation using acyl-CoA dehydrogenase"/>
    <property type="evidence" value="ECO:0007669"/>
    <property type="project" value="TreeGrafter"/>
</dbReference>
<dbReference type="InterPro" id="IPR037069">
    <property type="entry name" value="AcylCoA_DH/ox_N_sf"/>
</dbReference>
<keyword evidence="7" id="KW-0274">FAD</keyword>
<dbReference type="Gene3D" id="3.30.200.20">
    <property type="entry name" value="Phosphorylase Kinase, domain 1"/>
    <property type="match status" value="1"/>
</dbReference>
<evidence type="ECO:0000313" key="26">
    <source>
        <dbReference type="EMBL" id="KJE94131.1"/>
    </source>
</evidence>
<comment type="catalytic activity">
    <reaction evidence="17">
        <text>tricosanoyl-CoA + oxidized [electron-transfer flavoprotein] + H(+) = (2E)-tricosenoyl-CoA + reduced [electron-transfer flavoprotein]</text>
        <dbReference type="Rhea" id="RHEA:48220"/>
        <dbReference type="Rhea" id="RHEA-COMP:10685"/>
        <dbReference type="Rhea" id="RHEA-COMP:10686"/>
        <dbReference type="ChEBI" id="CHEBI:15378"/>
        <dbReference type="ChEBI" id="CHEBI:57692"/>
        <dbReference type="ChEBI" id="CHEBI:58307"/>
        <dbReference type="ChEBI" id="CHEBI:90118"/>
        <dbReference type="ChEBI" id="CHEBI:90119"/>
    </reaction>
    <physiologicalReaction direction="left-to-right" evidence="17">
        <dbReference type="Rhea" id="RHEA:48221"/>
    </physiologicalReaction>
</comment>
<keyword evidence="21" id="KW-0732">Signal</keyword>
<evidence type="ECO:0000256" key="10">
    <source>
        <dbReference type="ARBA" id="ARBA00023136"/>
    </source>
</evidence>